<proteinExistence type="predicted"/>
<accession>A0A6H2EKK4</accession>
<sequence>MNITHDLHYGGTLTEVLEVLSSEELVFRRLQEVGHPDYDVVREEVDGKARTTLTVVAGPNQIPDQLSMFLGKSATVTITSVETVTDAGAQIDYLVSTKLPVKCTARILLVDTDSGTAGKLELQLKVSVPFAGAMIERGIENKVPEILVKDTALVNELLVKARGEYND</sequence>
<dbReference type="EMBL" id="CP050804">
    <property type="protein sequence ID" value="QJC21429.1"/>
    <property type="molecule type" value="Genomic_DNA"/>
</dbReference>
<evidence type="ECO:0000313" key="1">
    <source>
        <dbReference type="EMBL" id="QJC21429.1"/>
    </source>
</evidence>
<name>A0A6H2EKK4_9ACTO</name>
<dbReference type="RefSeq" id="WP_168917370.1">
    <property type="nucleotide sequence ID" value="NZ_CP050804.1"/>
</dbReference>
<reference evidence="1 2" key="1">
    <citation type="submission" date="2020-03" db="EMBL/GenBank/DDBJ databases">
        <title>Complete genome of Arcanobacterium buesumensis sp. nov. strain 2701.</title>
        <authorList>
            <person name="Borowiak M."/>
            <person name="Alssahen M."/>
            <person name="Laemmler C."/>
            <person name="Malorny B."/>
            <person name="Hassan A."/>
            <person name="Prenger-Berninghoff E."/>
            <person name="Ploetz M."/>
            <person name="Abdulmawjood A."/>
        </authorList>
    </citation>
    <scope>NUCLEOTIDE SEQUENCE [LARGE SCALE GENOMIC DNA]</scope>
    <source>
        <strain evidence="1 2">2701</strain>
    </source>
</reference>
<dbReference type="AlphaFoldDB" id="A0A6H2EKK4"/>
<protein>
    <submittedName>
        <fullName evidence="1">DUF2505 domain-containing protein</fullName>
    </submittedName>
</protein>
<dbReference type="Pfam" id="PF10698">
    <property type="entry name" value="DUF2505"/>
    <property type="match status" value="1"/>
</dbReference>
<evidence type="ECO:0000313" key="2">
    <source>
        <dbReference type="Proteomes" id="UP000502298"/>
    </source>
</evidence>
<dbReference type="KEGG" id="arca:HC352_02105"/>
<dbReference type="InterPro" id="IPR019639">
    <property type="entry name" value="DUF2505"/>
</dbReference>
<dbReference type="Proteomes" id="UP000502298">
    <property type="component" value="Chromosome"/>
</dbReference>
<gene>
    <name evidence="1" type="ORF">HC352_02105</name>
</gene>
<keyword evidence="2" id="KW-1185">Reference proteome</keyword>
<organism evidence="1 2">
    <name type="scientific">Arcanobacterium buesumense</name>
    <dbReference type="NCBI Taxonomy" id="2722751"/>
    <lineage>
        <taxon>Bacteria</taxon>
        <taxon>Bacillati</taxon>
        <taxon>Actinomycetota</taxon>
        <taxon>Actinomycetes</taxon>
        <taxon>Actinomycetales</taxon>
        <taxon>Actinomycetaceae</taxon>
        <taxon>Arcanobacterium</taxon>
    </lineage>
</organism>